<keyword evidence="1" id="KW-0449">Lipoprotein</keyword>
<dbReference type="Pfam" id="PF04390">
    <property type="entry name" value="LptE"/>
    <property type="match status" value="1"/>
</dbReference>
<name>A0A7Y9K001_9SPHN</name>
<dbReference type="GO" id="GO:0019867">
    <property type="term" value="C:outer membrane"/>
    <property type="evidence" value="ECO:0007669"/>
    <property type="project" value="InterPro"/>
</dbReference>
<proteinExistence type="predicted"/>
<gene>
    <name evidence="1" type="ORF">HD841_000200</name>
</gene>
<organism evidence="1 2">
    <name type="scientific">Sphingomonas melonis</name>
    <dbReference type="NCBI Taxonomy" id="152682"/>
    <lineage>
        <taxon>Bacteria</taxon>
        <taxon>Pseudomonadati</taxon>
        <taxon>Pseudomonadota</taxon>
        <taxon>Alphaproteobacteria</taxon>
        <taxon>Sphingomonadales</taxon>
        <taxon>Sphingomonadaceae</taxon>
        <taxon>Sphingomonas</taxon>
    </lineage>
</organism>
<dbReference type="PROSITE" id="PS51257">
    <property type="entry name" value="PROKAR_LIPOPROTEIN"/>
    <property type="match status" value="1"/>
</dbReference>
<dbReference type="Gene3D" id="3.30.160.150">
    <property type="entry name" value="Lipoprotein like domain"/>
    <property type="match status" value="1"/>
</dbReference>
<dbReference type="Proteomes" id="UP000517753">
    <property type="component" value="Unassembled WGS sequence"/>
</dbReference>
<dbReference type="RefSeq" id="WP_179507031.1">
    <property type="nucleotide sequence ID" value="NZ_JACCBY010000001.1"/>
</dbReference>
<comment type="caution">
    <text evidence="1">The sequence shown here is derived from an EMBL/GenBank/DDBJ whole genome shotgun (WGS) entry which is preliminary data.</text>
</comment>
<sequence length="163" mass="17282">MKRLLLLAPLALLASGCGLRPLYSGGSGGAVAGTLAHVEVAPIDGKSGWLMSNALRDRLAPDGTPQYRLDVRLDDKIAGFGVRRDDSVTRERRTLRARFQLVNLADGSVLLDDTAGSDAGIDVVQSEYATIAAENTALERLAGIVADQIVARVAIYARGRPAR</sequence>
<dbReference type="InterPro" id="IPR007485">
    <property type="entry name" value="LPS_assembly_LptE"/>
</dbReference>
<reference evidence="1 2" key="2">
    <citation type="submission" date="2020-08" db="EMBL/GenBank/DDBJ databases">
        <title>The Agave Microbiome: Exploring the role of microbial communities in plant adaptations to desert environments.</title>
        <authorList>
            <person name="Partida-Martinez L.P."/>
        </authorList>
    </citation>
    <scope>NUCLEOTIDE SEQUENCE [LARGE SCALE GENOMIC DNA]</scope>
    <source>
        <strain evidence="1 2">AS2.3</strain>
    </source>
</reference>
<keyword evidence="2" id="KW-1185">Reference proteome</keyword>
<reference evidence="1 2" key="1">
    <citation type="submission" date="2020-07" db="EMBL/GenBank/DDBJ databases">
        <authorList>
            <person name="Partida-Martinez L."/>
            <person name="Huntemann M."/>
            <person name="Clum A."/>
            <person name="Wang J."/>
            <person name="Palaniappan K."/>
            <person name="Ritter S."/>
            <person name="Chen I.-M."/>
            <person name="Stamatis D."/>
            <person name="Reddy T."/>
            <person name="O'Malley R."/>
            <person name="Daum C."/>
            <person name="Shapiro N."/>
            <person name="Ivanova N."/>
            <person name="Kyrpides N."/>
            <person name="Woyke T."/>
        </authorList>
    </citation>
    <scope>NUCLEOTIDE SEQUENCE [LARGE SCALE GENOMIC DNA]</scope>
    <source>
        <strain evidence="1 2">AS2.3</strain>
    </source>
</reference>
<accession>A0A7Y9K001</accession>
<dbReference type="GO" id="GO:0043165">
    <property type="term" value="P:Gram-negative-bacterium-type cell outer membrane assembly"/>
    <property type="evidence" value="ECO:0007669"/>
    <property type="project" value="InterPro"/>
</dbReference>
<dbReference type="EMBL" id="JACCBY010000001">
    <property type="protein sequence ID" value="NYD88431.1"/>
    <property type="molecule type" value="Genomic_DNA"/>
</dbReference>
<evidence type="ECO:0000313" key="2">
    <source>
        <dbReference type="Proteomes" id="UP000517753"/>
    </source>
</evidence>
<protein>
    <submittedName>
        <fullName evidence="1">LPS-assembly lipoprotein</fullName>
    </submittedName>
</protein>
<dbReference type="AlphaFoldDB" id="A0A7Y9K001"/>
<evidence type="ECO:0000313" key="1">
    <source>
        <dbReference type="EMBL" id="NYD88431.1"/>
    </source>
</evidence>